<keyword evidence="4" id="KW-0009">Actin-binding</keyword>
<evidence type="ECO:0000313" key="7">
    <source>
        <dbReference type="Proteomes" id="UP000751190"/>
    </source>
</evidence>
<evidence type="ECO:0000256" key="1">
    <source>
        <dbReference type="ARBA" id="ARBA00004245"/>
    </source>
</evidence>
<dbReference type="Gene3D" id="3.30.1460.20">
    <property type="match status" value="1"/>
</dbReference>
<dbReference type="SUPFAM" id="SSF69645">
    <property type="entry name" value="Arp2/3 complex subunits"/>
    <property type="match status" value="1"/>
</dbReference>
<name>A0A8J5XXB5_DIALT</name>
<dbReference type="GO" id="GO:0005885">
    <property type="term" value="C:Arp2/3 protein complex"/>
    <property type="evidence" value="ECO:0007669"/>
    <property type="project" value="InterPro"/>
</dbReference>
<evidence type="ECO:0000256" key="4">
    <source>
        <dbReference type="ARBA" id="ARBA00023203"/>
    </source>
</evidence>
<dbReference type="PANTHER" id="PTHR22629">
    <property type="entry name" value="ARP2/3 COMPLEX 20 KD SUBUNIT"/>
    <property type="match status" value="1"/>
</dbReference>
<dbReference type="InterPro" id="IPR034666">
    <property type="entry name" value="ARPC2/4"/>
</dbReference>
<evidence type="ECO:0000256" key="2">
    <source>
        <dbReference type="ARBA" id="ARBA00005919"/>
    </source>
</evidence>
<dbReference type="OrthoDB" id="336240at2759"/>
<dbReference type="OMA" id="EAYLGEF"/>
<proteinExistence type="inferred from homology"/>
<evidence type="ECO:0000256" key="3">
    <source>
        <dbReference type="ARBA" id="ARBA00022490"/>
    </source>
</evidence>
<sequence length="195" mass="22138">MFASSAQDPSASERSSVAPAATAGAKAHVLQPYLDCIRHSLTAALCVQNFASQIVERHNKPEIEARANEELLLNPLVICRSEDEACMIEPSVNSVRVSLRIKQADSTEEILAQKFVRFLMQRADNFIVLRRKAVEGYDISFLITNFHLEQMYKHKLIDFIVQLVEEINKEISAMKLNVNTRARLIGQEFLKEFVF</sequence>
<evidence type="ECO:0000256" key="5">
    <source>
        <dbReference type="ARBA" id="ARBA00023212"/>
    </source>
</evidence>
<dbReference type="AlphaFoldDB" id="A0A8J5XXB5"/>
<dbReference type="FunFam" id="3.30.1460.20:FF:000001">
    <property type="entry name" value="Actin-related protein 2/3 complex subunit 4"/>
    <property type="match status" value="1"/>
</dbReference>
<gene>
    <name evidence="6" type="ORF">KFE25_008863</name>
</gene>
<dbReference type="PANTHER" id="PTHR22629:SF0">
    <property type="entry name" value="ACTIN-RELATED PROTEIN 2_3 COMPLEX SUBUNIT 4"/>
    <property type="match status" value="1"/>
</dbReference>
<dbReference type="EMBL" id="JAGTXO010000001">
    <property type="protein sequence ID" value="KAG8470442.1"/>
    <property type="molecule type" value="Genomic_DNA"/>
</dbReference>
<organism evidence="6 7">
    <name type="scientific">Diacronema lutheri</name>
    <name type="common">Unicellular marine alga</name>
    <name type="synonym">Monochrysis lutheri</name>
    <dbReference type="NCBI Taxonomy" id="2081491"/>
    <lineage>
        <taxon>Eukaryota</taxon>
        <taxon>Haptista</taxon>
        <taxon>Haptophyta</taxon>
        <taxon>Pavlovophyceae</taxon>
        <taxon>Pavlovales</taxon>
        <taxon>Pavlovaceae</taxon>
        <taxon>Diacronema</taxon>
    </lineage>
</organism>
<keyword evidence="3" id="KW-0963">Cytoplasm</keyword>
<comment type="similarity">
    <text evidence="2">Belongs to the ARPC4 family.</text>
</comment>
<reference evidence="6" key="1">
    <citation type="submission" date="2021-05" db="EMBL/GenBank/DDBJ databases">
        <title>The genome of the haptophyte Pavlova lutheri (Diacronema luteri, Pavlovales) - a model for lipid biosynthesis in eukaryotic algae.</title>
        <authorList>
            <person name="Hulatt C.J."/>
            <person name="Posewitz M.C."/>
        </authorList>
    </citation>
    <scope>NUCLEOTIDE SEQUENCE</scope>
    <source>
        <strain evidence="6">NIVA-4/92</strain>
    </source>
</reference>
<dbReference type="PIRSF" id="PIRSF039100">
    <property type="entry name" value="ARPC4"/>
    <property type="match status" value="1"/>
</dbReference>
<dbReference type="InterPro" id="IPR008384">
    <property type="entry name" value="ARPC4"/>
</dbReference>
<dbReference type="Pfam" id="PF05856">
    <property type="entry name" value="ARPC4"/>
    <property type="match status" value="1"/>
</dbReference>
<evidence type="ECO:0008006" key="8">
    <source>
        <dbReference type="Google" id="ProtNLM"/>
    </source>
</evidence>
<dbReference type="GO" id="GO:0051015">
    <property type="term" value="F:actin filament binding"/>
    <property type="evidence" value="ECO:0007669"/>
    <property type="project" value="TreeGrafter"/>
</dbReference>
<keyword evidence="5" id="KW-0206">Cytoskeleton</keyword>
<dbReference type="Proteomes" id="UP000751190">
    <property type="component" value="Unassembled WGS sequence"/>
</dbReference>
<keyword evidence="7" id="KW-1185">Reference proteome</keyword>
<comment type="caution">
    <text evidence="6">The sequence shown here is derived from an EMBL/GenBank/DDBJ whole genome shotgun (WGS) entry which is preliminary data.</text>
</comment>
<evidence type="ECO:0000313" key="6">
    <source>
        <dbReference type="EMBL" id="KAG8470442.1"/>
    </source>
</evidence>
<comment type="subcellular location">
    <subcellularLocation>
        <location evidence="1">Cytoplasm</location>
        <location evidence="1">Cytoskeleton</location>
    </subcellularLocation>
</comment>
<protein>
    <recommendedName>
        <fullName evidence="8">Actin-related protein 2/3 complex subunit 4</fullName>
    </recommendedName>
</protein>
<dbReference type="GO" id="GO:0030041">
    <property type="term" value="P:actin filament polymerization"/>
    <property type="evidence" value="ECO:0007669"/>
    <property type="project" value="InterPro"/>
</dbReference>
<accession>A0A8J5XXB5</accession>
<dbReference type="GO" id="GO:0034314">
    <property type="term" value="P:Arp2/3 complex-mediated actin nucleation"/>
    <property type="evidence" value="ECO:0007669"/>
    <property type="project" value="InterPro"/>
</dbReference>